<evidence type="ECO:0008006" key="5">
    <source>
        <dbReference type="Google" id="ProtNLM"/>
    </source>
</evidence>
<dbReference type="Pfam" id="PF05593">
    <property type="entry name" value="RHS_repeat"/>
    <property type="match status" value="1"/>
</dbReference>
<dbReference type="Proteomes" id="UP000239720">
    <property type="component" value="Unassembled WGS sequence"/>
</dbReference>
<feature type="domain" description="Dockerin" evidence="2">
    <location>
        <begin position="1"/>
        <end position="68"/>
    </location>
</feature>
<dbReference type="SUPFAM" id="SSF69304">
    <property type="entry name" value="Tricorn protease N-terminal domain"/>
    <property type="match status" value="1"/>
</dbReference>
<dbReference type="CDD" id="cd14256">
    <property type="entry name" value="Dockerin_I"/>
    <property type="match status" value="1"/>
</dbReference>
<dbReference type="Pfam" id="PF20148">
    <property type="entry name" value="DUF6531"/>
    <property type="match status" value="1"/>
</dbReference>
<evidence type="ECO:0000313" key="4">
    <source>
        <dbReference type="Proteomes" id="UP000239720"/>
    </source>
</evidence>
<evidence type="ECO:0000259" key="1">
    <source>
        <dbReference type="PROSITE" id="PS50853"/>
    </source>
</evidence>
<dbReference type="RefSeq" id="WP_105367624.1">
    <property type="nucleotide sequence ID" value="NZ_NEMB01000003.1"/>
</dbReference>
<accession>A0A2S8R805</accession>
<dbReference type="GO" id="GO:0000272">
    <property type="term" value="P:polysaccharide catabolic process"/>
    <property type="evidence" value="ECO:0007669"/>
    <property type="project" value="InterPro"/>
</dbReference>
<evidence type="ECO:0000313" key="3">
    <source>
        <dbReference type="EMBL" id="PQQ65928.1"/>
    </source>
</evidence>
<dbReference type="InterPro" id="IPR003961">
    <property type="entry name" value="FN3_dom"/>
</dbReference>
<reference evidence="3 4" key="1">
    <citation type="journal article" date="2018" name="Syst. Appl. Microbiol.">
        <title>Characterization and high-quality draft genome sequence of Herbivorax saccincola A7, an anaerobic, alkaliphilic, thermophilic, cellulolytic, and xylanolytic bacterium.</title>
        <authorList>
            <person name="Aikawa S."/>
            <person name="Baramee S."/>
            <person name="Sermsathanaswadi J."/>
            <person name="Thianheng P."/>
            <person name="Tachaapaikoon C."/>
            <person name="Shikata A."/>
            <person name="Waeonukul R."/>
            <person name="Pason P."/>
            <person name="Ratanakhanokchai K."/>
            <person name="Kosugi A."/>
        </authorList>
    </citation>
    <scope>NUCLEOTIDE SEQUENCE [LARGE SCALE GENOMIC DNA]</scope>
    <source>
        <strain evidence="3 4">A7</strain>
    </source>
</reference>
<dbReference type="Gene3D" id="2.60.40.10">
    <property type="entry name" value="Immunoglobulins"/>
    <property type="match status" value="1"/>
</dbReference>
<dbReference type="PROSITE" id="PS51766">
    <property type="entry name" value="DOCKERIN"/>
    <property type="match status" value="1"/>
</dbReference>
<organism evidence="3 4">
    <name type="scientific">Acetivibrio saccincola</name>
    <dbReference type="NCBI Taxonomy" id="1677857"/>
    <lineage>
        <taxon>Bacteria</taxon>
        <taxon>Bacillati</taxon>
        <taxon>Bacillota</taxon>
        <taxon>Clostridia</taxon>
        <taxon>Eubacteriales</taxon>
        <taxon>Oscillospiraceae</taxon>
        <taxon>Acetivibrio</taxon>
    </lineage>
</organism>
<dbReference type="Gene3D" id="2.180.10.10">
    <property type="entry name" value="RHS repeat-associated core"/>
    <property type="match status" value="1"/>
</dbReference>
<dbReference type="CDD" id="cd00063">
    <property type="entry name" value="FN3"/>
    <property type="match status" value="1"/>
</dbReference>
<protein>
    <recommendedName>
        <fullName evidence="5">Cellulase</fullName>
    </recommendedName>
</protein>
<dbReference type="InterPro" id="IPR036116">
    <property type="entry name" value="FN3_sf"/>
</dbReference>
<sequence>MYGDLNGDGMFNTSDYVLLQRYILEIINDFSYSEAKINADVNGDDRISSLDASLFTRKILGIIDAFPVENIIGPSKPTNLQLIKTTNSSATISWTESISDVDIEGYKIYNNNELVGTTTDTSYTVEGLEIFSENIFTVEAFDKNGRHSGKSAPLRVVIDFVLEEDIVIDKDYELGDNTIYLNGFTLTVNGTLKQNSGEINLGEGNLIINGDFIQSGGIVNVESGKLYVKNDYLIEGNLGTASTGILKMLSYNGIVDIEGNFRMASSVDHRPHLKAGIIRLKGNFEQKNVGSPYNFAVGENHKSILDGSDIQRVIFESKGISKFGILEINKPLECYKFDTVSGQAFQSMGVPPSGFYAQSNSSVYWNRLIESQKELDKLGESGVNPVTGNFTYKVIDSEVYSPVGNMEFGRIYNSRDENDSGMFGKGWRFSYEGEIRTVEYPNVIYKKVTMSNGSSFQFKEKADGTYEADGNRNKLVKENINGRDTYVLLTPDQMKYGFNLSGEIIWIKDRDENTININYNSEGLIESITDFAGRSYKISYYPKSSTNKGRVHTITSPDQRMVTYKYDNNGNLESVVDAENNTFVYYTYYPNGLLETIKDSSKNIIYSISYDDYKRVAFIEDELGKRTVYRYNVFEGETTKIETDCNDEL</sequence>
<dbReference type="InterPro" id="IPR031325">
    <property type="entry name" value="RHS_repeat"/>
</dbReference>
<dbReference type="Pfam" id="PF00404">
    <property type="entry name" value="Dockerin_1"/>
    <property type="match status" value="1"/>
</dbReference>
<dbReference type="SUPFAM" id="SSF49265">
    <property type="entry name" value="Fibronectin type III"/>
    <property type="match status" value="1"/>
</dbReference>
<dbReference type="Pfam" id="PF00041">
    <property type="entry name" value="fn3"/>
    <property type="match status" value="1"/>
</dbReference>
<dbReference type="EMBL" id="NEMB01000003">
    <property type="protein sequence ID" value="PQQ65928.1"/>
    <property type="molecule type" value="Genomic_DNA"/>
</dbReference>
<dbReference type="SMART" id="SM00060">
    <property type="entry name" value="FN3"/>
    <property type="match status" value="1"/>
</dbReference>
<dbReference type="InterPro" id="IPR036439">
    <property type="entry name" value="Dockerin_dom_sf"/>
</dbReference>
<dbReference type="SUPFAM" id="SSF63446">
    <property type="entry name" value="Type I dockerin domain"/>
    <property type="match status" value="1"/>
</dbReference>
<dbReference type="InterPro" id="IPR002105">
    <property type="entry name" value="Dockerin_1_rpt"/>
</dbReference>
<proteinExistence type="predicted"/>
<dbReference type="InterPro" id="IPR045351">
    <property type="entry name" value="DUF6531"/>
</dbReference>
<dbReference type="Gene3D" id="1.10.1330.10">
    <property type="entry name" value="Dockerin domain"/>
    <property type="match status" value="1"/>
</dbReference>
<dbReference type="GO" id="GO:0004553">
    <property type="term" value="F:hydrolase activity, hydrolyzing O-glycosyl compounds"/>
    <property type="evidence" value="ECO:0007669"/>
    <property type="project" value="InterPro"/>
</dbReference>
<comment type="caution">
    <text evidence="3">The sequence shown here is derived from an EMBL/GenBank/DDBJ whole genome shotgun (WGS) entry which is preliminary data.</text>
</comment>
<dbReference type="InterPro" id="IPR013783">
    <property type="entry name" value="Ig-like_fold"/>
</dbReference>
<gene>
    <name evidence="3" type="ORF">B9R14_03540</name>
</gene>
<dbReference type="PROSITE" id="PS50853">
    <property type="entry name" value="FN3"/>
    <property type="match status" value="1"/>
</dbReference>
<dbReference type="InterPro" id="IPR016134">
    <property type="entry name" value="Dockerin_dom"/>
</dbReference>
<name>A0A2S8R805_9FIRM</name>
<evidence type="ECO:0000259" key="2">
    <source>
        <dbReference type="PROSITE" id="PS51766"/>
    </source>
</evidence>
<dbReference type="AlphaFoldDB" id="A0A2S8R805"/>
<feature type="domain" description="Fibronectin type-III" evidence="1">
    <location>
        <begin position="76"/>
        <end position="165"/>
    </location>
</feature>